<dbReference type="EnsemblMetazoa" id="OVOC11210.1">
    <property type="protein sequence ID" value="OVOC11210.1"/>
    <property type="gene ID" value="WBGene00248019"/>
</dbReference>
<dbReference type="Proteomes" id="UP000024404">
    <property type="component" value="Unassembled WGS sequence"/>
</dbReference>
<dbReference type="EMBL" id="CMVM020000350">
    <property type="status" value="NOT_ANNOTATED_CDS"/>
    <property type="molecule type" value="Genomic_DNA"/>
</dbReference>
<dbReference type="AlphaFoldDB" id="A0A8R1XNU2"/>
<evidence type="ECO:0000313" key="1">
    <source>
        <dbReference type="EnsemblMetazoa" id="OVOC11210.1"/>
    </source>
</evidence>
<proteinExistence type="predicted"/>
<reference evidence="2" key="1">
    <citation type="submission" date="2013-10" db="EMBL/GenBank/DDBJ databases">
        <title>Genome sequencing of Onchocerca volvulus.</title>
        <authorList>
            <person name="Cotton J."/>
            <person name="Tsai J."/>
            <person name="Stanley E."/>
            <person name="Tracey A."/>
            <person name="Holroyd N."/>
            <person name="Lustigman S."/>
            <person name="Berriman M."/>
        </authorList>
    </citation>
    <scope>NUCLEOTIDE SEQUENCE</scope>
</reference>
<accession>A0A8R1XNU2</accession>
<name>A0A8R1XNU2_ONCVO</name>
<sequence>MCYTVKAKIFFSYSSDRMLTMMEENEGAQYFNENYQAAIDTTHQRKSKGDNSDSCVEDKMNINEINKFIMPIKKTIVIRQIHLLKVNMGYTSIK</sequence>
<organism evidence="1 2">
    <name type="scientific">Onchocerca volvulus</name>
    <dbReference type="NCBI Taxonomy" id="6282"/>
    <lineage>
        <taxon>Eukaryota</taxon>
        <taxon>Metazoa</taxon>
        <taxon>Ecdysozoa</taxon>
        <taxon>Nematoda</taxon>
        <taxon>Chromadorea</taxon>
        <taxon>Rhabditida</taxon>
        <taxon>Spirurina</taxon>
        <taxon>Spiruromorpha</taxon>
        <taxon>Filarioidea</taxon>
        <taxon>Onchocercidae</taxon>
        <taxon>Onchocerca</taxon>
    </lineage>
</organism>
<reference evidence="1" key="2">
    <citation type="submission" date="2022-06" db="UniProtKB">
        <authorList>
            <consortium name="EnsemblMetazoa"/>
        </authorList>
    </citation>
    <scope>IDENTIFICATION</scope>
</reference>
<keyword evidence="2" id="KW-1185">Reference proteome</keyword>
<protein>
    <submittedName>
        <fullName evidence="1">Uncharacterized protein</fullName>
    </submittedName>
</protein>
<evidence type="ECO:0000313" key="2">
    <source>
        <dbReference type="Proteomes" id="UP000024404"/>
    </source>
</evidence>